<proteinExistence type="predicted"/>
<reference evidence="3" key="1">
    <citation type="submission" date="2023-02" db="EMBL/GenBank/DDBJ databases">
        <title>Description of Roseinatronobacter alkalisoli sp. nov., an alkaliphilic bacerium isolated from soda soil.</title>
        <authorList>
            <person name="Wei W."/>
        </authorList>
    </citation>
    <scope>NUCLEOTIDE SEQUENCE</scope>
    <source>
        <strain evidence="3">HJB301</strain>
    </source>
</reference>
<keyword evidence="4" id="KW-1185">Reference proteome</keyword>
<evidence type="ECO:0000259" key="2">
    <source>
        <dbReference type="Pfam" id="PF00899"/>
    </source>
</evidence>
<dbReference type="EMBL" id="JAQZSM010000003">
    <property type="protein sequence ID" value="MDD7970583.1"/>
    <property type="molecule type" value="Genomic_DNA"/>
</dbReference>
<dbReference type="InterPro" id="IPR035985">
    <property type="entry name" value="Ubiquitin-activating_enz"/>
</dbReference>
<name>A0ABT5T639_9RHOB</name>
<dbReference type="RefSeq" id="WP_274351212.1">
    <property type="nucleotide sequence ID" value="NZ_JAQZSM010000003.1"/>
</dbReference>
<feature type="transmembrane region" description="Helical" evidence="1">
    <location>
        <begin position="60"/>
        <end position="77"/>
    </location>
</feature>
<keyword evidence="1" id="KW-0472">Membrane</keyword>
<dbReference type="InterPro" id="IPR045886">
    <property type="entry name" value="ThiF/MoeB/HesA"/>
</dbReference>
<evidence type="ECO:0000313" key="4">
    <source>
        <dbReference type="Proteomes" id="UP001431784"/>
    </source>
</evidence>
<organism evidence="3 4">
    <name type="scientific">Roseinatronobacter alkalisoli</name>
    <dbReference type="NCBI Taxonomy" id="3028235"/>
    <lineage>
        <taxon>Bacteria</taxon>
        <taxon>Pseudomonadati</taxon>
        <taxon>Pseudomonadota</taxon>
        <taxon>Alphaproteobacteria</taxon>
        <taxon>Rhodobacterales</taxon>
        <taxon>Paracoccaceae</taxon>
        <taxon>Roseinatronobacter</taxon>
    </lineage>
</organism>
<dbReference type="Pfam" id="PF00899">
    <property type="entry name" value="ThiF"/>
    <property type="match status" value="1"/>
</dbReference>
<keyword evidence="1" id="KW-0812">Transmembrane</keyword>
<keyword evidence="1" id="KW-1133">Transmembrane helix</keyword>
<feature type="transmembrane region" description="Helical" evidence="1">
    <location>
        <begin position="29"/>
        <end position="48"/>
    </location>
</feature>
<dbReference type="PANTHER" id="PTHR10953">
    <property type="entry name" value="UBIQUITIN-ACTIVATING ENZYME E1"/>
    <property type="match status" value="1"/>
</dbReference>
<dbReference type="SUPFAM" id="SSF69572">
    <property type="entry name" value="Activating enzymes of the ubiquitin-like proteins"/>
    <property type="match status" value="1"/>
</dbReference>
<accession>A0ABT5T639</accession>
<sequence length="352" mass="37240">MGLVLFLMAALWALGWAMKAPVRVRLWMIGLLYVAVVLVQLLLPETAAIRQATGGQAQPWLVLGGIGALALGYGAGLRRLRARARPAIAPTPQTDTFREAELNRYARHIVLREIGGTGQKKLKAARVLVVGAGGLGSPALLYLAASGVGTIGVIDDDIVDGSNLQRQVIHRDDMIGTPKVFSAQAAMQALNPFITVRPYQRRLDAETAQTLFAEYDLILDGTDNFDTRYLVNRAAVASGVPLISGAITQWEGQISLYHPASGGPCYECIFPNRPAPGLVPACSEAGVVSPLPGILGTMMALEAVKHLTGAGQTLQGRLLIHDGLYAESRVMRIAARKGCACCGGVTTAPEGA</sequence>
<dbReference type="PANTHER" id="PTHR10953:SF102">
    <property type="entry name" value="ADENYLYLTRANSFERASE AND SULFURTRANSFERASE MOCS3"/>
    <property type="match status" value="1"/>
</dbReference>
<dbReference type="InterPro" id="IPR000594">
    <property type="entry name" value="ThiF_NAD_FAD-bd"/>
</dbReference>
<feature type="domain" description="THIF-type NAD/FAD binding fold" evidence="2">
    <location>
        <begin position="105"/>
        <end position="339"/>
    </location>
</feature>
<gene>
    <name evidence="3" type="ORF">PUT78_05685</name>
</gene>
<comment type="caution">
    <text evidence="3">The sequence shown here is derived from an EMBL/GenBank/DDBJ whole genome shotgun (WGS) entry which is preliminary data.</text>
</comment>
<protein>
    <submittedName>
        <fullName evidence="3">HesA/MoeB/ThiF family protein</fullName>
    </submittedName>
</protein>
<dbReference type="Proteomes" id="UP001431784">
    <property type="component" value="Unassembled WGS sequence"/>
</dbReference>
<evidence type="ECO:0000256" key="1">
    <source>
        <dbReference type="SAM" id="Phobius"/>
    </source>
</evidence>
<dbReference type="NCBIfam" id="NF004281">
    <property type="entry name" value="PRK05690.1"/>
    <property type="match status" value="1"/>
</dbReference>
<evidence type="ECO:0000313" key="3">
    <source>
        <dbReference type="EMBL" id="MDD7970583.1"/>
    </source>
</evidence>
<dbReference type="CDD" id="cd00757">
    <property type="entry name" value="ThiF_MoeB_HesA_family"/>
    <property type="match status" value="1"/>
</dbReference>
<dbReference type="Gene3D" id="3.40.50.720">
    <property type="entry name" value="NAD(P)-binding Rossmann-like Domain"/>
    <property type="match status" value="1"/>
</dbReference>